<gene>
    <name evidence="12" type="ORF">FNF27_06715</name>
    <name evidence="9" type="ORF">FNF28_07270</name>
    <name evidence="10" type="ORF">FNF29_02547</name>
    <name evidence="11" type="ORF">FNF31_06088</name>
</gene>
<sequence>MRVTKREISAKDGEGSVKITAEVPEDVWHVYNMLQATDVVTAGTTRKIARDIGGGPGGSDRVRINLSVAVENIVFDTDLGELRVSGKVVNENPHVKKGSYHTLELGAAGASRSAAHIFTLYKSSWDAESLRRLREASKPGANSDIIGIAISSTQAVVCLVSEHMTIVRASFEPHIPRARGDGSGQKKAVEALYGTIYEALLSTAEGRFADLKLVIVAGPGFMKSAFFDFAMAKAARDGNKDILSIKGKFAVVDATGGHKRSLEEAMRDPVIAPMLEDTKAAGEVKALADFWNMMREDSDRAVYGPRHVAYTANCGSVGKLLICDELLRSSDPAERRFYVRMTEDVEENGGELLVFSSLHASGQALMEIGGVAGMLRAPLPDLDMLIDQEAARKAHASSGAGAAAAAASGEADTAMAALERAIDGSLRLRDGAESVTTDNSSNADWEVEGGDPRLTGLAEA</sequence>
<evidence type="ECO:0000313" key="11">
    <source>
        <dbReference type="EMBL" id="KAA0155549.1"/>
    </source>
</evidence>
<dbReference type="NCBIfam" id="TIGR00111">
    <property type="entry name" value="pelota"/>
    <property type="match status" value="1"/>
</dbReference>
<evidence type="ECO:0000256" key="3">
    <source>
        <dbReference type="ARBA" id="ARBA00009504"/>
    </source>
</evidence>
<comment type="cofactor">
    <cofactor evidence="1">
        <name>a divalent metal cation</name>
        <dbReference type="ChEBI" id="CHEBI:60240"/>
    </cofactor>
</comment>
<dbReference type="SUPFAM" id="SSF55315">
    <property type="entry name" value="L30e-like"/>
    <property type="match status" value="1"/>
</dbReference>
<comment type="subcellular location">
    <subcellularLocation>
        <location evidence="2">Cytoplasm</location>
    </subcellularLocation>
</comment>
<dbReference type="EMBL" id="VLTL01000233">
    <property type="protein sequence ID" value="KAA0150269.1"/>
    <property type="molecule type" value="Genomic_DNA"/>
</dbReference>
<dbReference type="Proteomes" id="UP000322899">
    <property type="component" value="Unassembled WGS sequence"/>
</dbReference>
<dbReference type="GO" id="GO:0032790">
    <property type="term" value="P:ribosome disassembly"/>
    <property type="evidence" value="ECO:0007669"/>
    <property type="project" value="TreeGrafter"/>
</dbReference>
<dbReference type="SMART" id="SM01194">
    <property type="entry name" value="eRF1_1"/>
    <property type="match status" value="1"/>
</dbReference>
<evidence type="ECO:0000313" key="16">
    <source>
        <dbReference type="Proteomes" id="UP000325113"/>
    </source>
</evidence>
<dbReference type="Proteomes" id="UP000323011">
    <property type="component" value="Unassembled WGS sequence"/>
</dbReference>
<dbReference type="SUPFAM" id="SSF53137">
    <property type="entry name" value="Translational machinery components"/>
    <property type="match status" value="1"/>
</dbReference>
<dbReference type="Proteomes" id="UP000324907">
    <property type="component" value="Unassembled WGS sequence"/>
</dbReference>
<accession>A0A5A8CC87</accession>
<keyword evidence="5" id="KW-0963">Cytoplasm</keyword>
<feature type="region of interest" description="Disordered" evidence="7">
    <location>
        <begin position="432"/>
        <end position="460"/>
    </location>
</feature>
<evidence type="ECO:0000256" key="6">
    <source>
        <dbReference type="ARBA" id="ARBA00022723"/>
    </source>
</evidence>
<keyword evidence="14" id="KW-1185">Reference proteome</keyword>
<dbReference type="Gene3D" id="3.30.1330.30">
    <property type="match status" value="1"/>
</dbReference>
<dbReference type="OrthoDB" id="10249111at2759"/>
<evidence type="ECO:0000313" key="15">
    <source>
        <dbReference type="Proteomes" id="UP000324907"/>
    </source>
</evidence>
<comment type="similarity">
    <text evidence="3">Belongs to the eukaryotic release factor 1 family. Pelota subfamily.</text>
</comment>
<evidence type="ECO:0000256" key="5">
    <source>
        <dbReference type="ARBA" id="ARBA00022490"/>
    </source>
</evidence>
<dbReference type="InterPro" id="IPR038069">
    <property type="entry name" value="Pelota/DOM34_N"/>
</dbReference>
<dbReference type="OMA" id="DDLWHLK"/>
<feature type="domain" description="eRF1/Pelota-like N-terminal" evidence="8">
    <location>
        <begin position="1"/>
        <end position="138"/>
    </location>
</feature>
<dbReference type="InterPro" id="IPR042226">
    <property type="entry name" value="eFR1_2_sf"/>
</dbReference>
<comment type="caution">
    <text evidence="9">The sequence shown here is derived from an EMBL/GenBank/DDBJ whole genome shotgun (WGS) entry which is preliminary data.</text>
</comment>
<dbReference type="GO" id="GO:0070481">
    <property type="term" value="P:nuclear-transcribed mRNA catabolic process, non-stop decay"/>
    <property type="evidence" value="ECO:0007669"/>
    <property type="project" value="InterPro"/>
</dbReference>
<dbReference type="EMBL" id="VLTN01000012">
    <property type="protein sequence ID" value="KAA0154327.1"/>
    <property type="molecule type" value="Genomic_DNA"/>
</dbReference>
<proteinExistence type="inferred from homology"/>
<dbReference type="Pfam" id="PF03465">
    <property type="entry name" value="eRF1_3"/>
    <property type="match status" value="1"/>
</dbReference>
<feature type="compositionally biased region" description="Polar residues" evidence="7">
    <location>
        <begin position="434"/>
        <end position="443"/>
    </location>
</feature>
<dbReference type="GO" id="GO:0046872">
    <property type="term" value="F:metal ion binding"/>
    <property type="evidence" value="ECO:0007669"/>
    <property type="project" value="UniProtKB-KW"/>
</dbReference>
<evidence type="ECO:0000256" key="4">
    <source>
        <dbReference type="ARBA" id="ARBA00013382"/>
    </source>
</evidence>
<dbReference type="Gene3D" id="2.30.30.870">
    <property type="entry name" value="Pelota, domain A"/>
    <property type="match status" value="1"/>
</dbReference>
<evidence type="ECO:0000256" key="7">
    <source>
        <dbReference type="SAM" id="MobiDB-lite"/>
    </source>
</evidence>
<dbReference type="InterPro" id="IPR029064">
    <property type="entry name" value="Ribosomal_eL30-like_sf"/>
</dbReference>
<dbReference type="AlphaFoldDB" id="A0A5A8CC87"/>
<evidence type="ECO:0000313" key="13">
    <source>
        <dbReference type="Proteomes" id="UP000322899"/>
    </source>
</evidence>
<evidence type="ECO:0000256" key="1">
    <source>
        <dbReference type="ARBA" id="ARBA00001968"/>
    </source>
</evidence>
<dbReference type="Gene3D" id="3.30.420.60">
    <property type="entry name" value="eRF1 domain 2"/>
    <property type="match status" value="1"/>
</dbReference>
<dbReference type="InterPro" id="IPR005141">
    <property type="entry name" value="eRF1_2"/>
</dbReference>
<dbReference type="FunFam" id="3.30.1330.30:FF:000008">
    <property type="entry name" value="Protein pelota homolog"/>
    <property type="match status" value="1"/>
</dbReference>
<dbReference type="EMBL" id="VLTO01000063">
    <property type="protein sequence ID" value="KAA0170123.1"/>
    <property type="molecule type" value="Genomic_DNA"/>
</dbReference>
<keyword evidence="6" id="KW-0479">Metal-binding</keyword>
<evidence type="ECO:0000313" key="14">
    <source>
        <dbReference type="Proteomes" id="UP000323011"/>
    </source>
</evidence>
<evidence type="ECO:0000259" key="8">
    <source>
        <dbReference type="SMART" id="SM01194"/>
    </source>
</evidence>
<dbReference type="GO" id="GO:0071025">
    <property type="term" value="P:RNA surveillance"/>
    <property type="evidence" value="ECO:0007669"/>
    <property type="project" value="InterPro"/>
</dbReference>
<evidence type="ECO:0000313" key="10">
    <source>
        <dbReference type="EMBL" id="KAA0154327.1"/>
    </source>
</evidence>
<dbReference type="Pfam" id="PF26356">
    <property type="entry name" value="Pelota_N"/>
    <property type="match status" value="1"/>
</dbReference>
<dbReference type="GO" id="GO:0070651">
    <property type="term" value="P:nonfunctional rRNA decay"/>
    <property type="evidence" value="ECO:0007669"/>
    <property type="project" value="TreeGrafter"/>
</dbReference>
<dbReference type="InterPro" id="IPR005140">
    <property type="entry name" value="eRF1_Pelota-like_N"/>
</dbReference>
<organism evidence="9 15">
    <name type="scientific">Cafeteria roenbergensis</name>
    <name type="common">Marine flagellate</name>
    <dbReference type="NCBI Taxonomy" id="33653"/>
    <lineage>
        <taxon>Eukaryota</taxon>
        <taxon>Sar</taxon>
        <taxon>Stramenopiles</taxon>
        <taxon>Bigyra</taxon>
        <taxon>Opalozoa</taxon>
        <taxon>Bicosoecida</taxon>
        <taxon>Cafeteriaceae</taxon>
        <taxon>Cafeteria</taxon>
    </lineage>
</organism>
<dbReference type="InterPro" id="IPR005142">
    <property type="entry name" value="eRF1_3"/>
</dbReference>
<reference evidence="13 14" key="1">
    <citation type="submission" date="2019-07" db="EMBL/GenBank/DDBJ databases">
        <title>Genomes of Cafeteria roenbergensis.</title>
        <authorList>
            <person name="Fischer M.G."/>
            <person name="Hackl T."/>
            <person name="Roman M."/>
        </authorList>
    </citation>
    <scope>NUCLEOTIDE SEQUENCE [LARGE SCALE GENOMIC DNA]</scope>
    <source>
        <strain evidence="10 14">BVI</strain>
        <strain evidence="11 16">Cflag</strain>
        <strain evidence="12 13">E4-10P</strain>
        <strain evidence="9 15">RCC970-E3</strain>
    </source>
</reference>
<dbReference type="PANTHER" id="PTHR10853:SF0">
    <property type="entry name" value="PROTEIN PELOTA HOMOLOG"/>
    <property type="match status" value="1"/>
</dbReference>
<dbReference type="PANTHER" id="PTHR10853">
    <property type="entry name" value="PELOTA"/>
    <property type="match status" value="1"/>
</dbReference>
<protein>
    <recommendedName>
        <fullName evidence="4">Eukaryotic peptide chain release factor subunit 1</fullName>
    </recommendedName>
</protein>
<dbReference type="SUPFAM" id="SSF159065">
    <property type="entry name" value="Dom34/Pelota N-terminal domain-like"/>
    <property type="match status" value="1"/>
</dbReference>
<dbReference type="Pfam" id="PF03464">
    <property type="entry name" value="eRF1_2"/>
    <property type="match status" value="1"/>
</dbReference>
<dbReference type="InterPro" id="IPR058547">
    <property type="entry name" value="Pelota_N"/>
</dbReference>
<evidence type="ECO:0000313" key="9">
    <source>
        <dbReference type="EMBL" id="KAA0150269.1"/>
    </source>
</evidence>
<evidence type="ECO:0000313" key="12">
    <source>
        <dbReference type="EMBL" id="KAA0170123.1"/>
    </source>
</evidence>
<dbReference type="GO" id="GO:0070966">
    <property type="term" value="P:nuclear-transcribed mRNA catabolic process, no-go decay"/>
    <property type="evidence" value="ECO:0007669"/>
    <property type="project" value="InterPro"/>
</dbReference>
<evidence type="ECO:0000256" key="2">
    <source>
        <dbReference type="ARBA" id="ARBA00004496"/>
    </source>
</evidence>
<dbReference type="EMBL" id="VLTM01000087">
    <property type="protein sequence ID" value="KAA0155549.1"/>
    <property type="molecule type" value="Genomic_DNA"/>
</dbReference>
<dbReference type="FunFam" id="2.30.30.870:FF:000001">
    <property type="entry name" value="Protein pelota homolog"/>
    <property type="match status" value="1"/>
</dbReference>
<dbReference type="InterPro" id="IPR004405">
    <property type="entry name" value="TF_pelota"/>
</dbReference>
<dbReference type="Proteomes" id="UP000325113">
    <property type="component" value="Unassembled WGS sequence"/>
</dbReference>
<name>A0A5A8CC87_CAFRO</name>
<dbReference type="GO" id="GO:0005737">
    <property type="term" value="C:cytoplasm"/>
    <property type="evidence" value="ECO:0007669"/>
    <property type="project" value="UniProtKB-SubCell"/>
</dbReference>